<name>A0A1R3JJU7_9ROSI</name>
<dbReference type="AlphaFoldDB" id="A0A1R3JJU7"/>
<sequence length="184" mass="20730">MLAINGVSQVPDGFVFVSKEAIVEEQMAPLKKESTDLGRKAGDKMKPMTLRYGHVNPYEVKPLKHQFDRQIPRSVALSMAPKRKLELTPPTAKHVISRAIDLLPRKNVPWRLNFDHDQGGSMHQNTNEKPRDQVARRSARGAYFANRRPKQPTPHLMAPSTSKMAPSDPHVLEKPVKFSTKPSP</sequence>
<proteinExistence type="predicted"/>
<keyword evidence="3" id="KW-1185">Reference proteome</keyword>
<evidence type="ECO:0000256" key="1">
    <source>
        <dbReference type="SAM" id="MobiDB-lite"/>
    </source>
</evidence>
<feature type="region of interest" description="Disordered" evidence="1">
    <location>
        <begin position="115"/>
        <end position="184"/>
    </location>
</feature>
<dbReference type="Proteomes" id="UP000187203">
    <property type="component" value="Unassembled WGS sequence"/>
</dbReference>
<accession>A0A1R3JJU7</accession>
<comment type="caution">
    <text evidence="2">The sequence shown here is derived from an EMBL/GenBank/DDBJ whole genome shotgun (WGS) entry which is preliminary data.</text>
</comment>
<gene>
    <name evidence="2" type="ORF">COLO4_16077</name>
</gene>
<dbReference type="EMBL" id="AWUE01015897">
    <property type="protein sequence ID" value="OMO95055.1"/>
    <property type="molecule type" value="Genomic_DNA"/>
</dbReference>
<reference evidence="3" key="1">
    <citation type="submission" date="2013-09" db="EMBL/GenBank/DDBJ databases">
        <title>Corchorus olitorius genome sequencing.</title>
        <authorList>
            <person name="Alam M."/>
            <person name="Haque M.S."/>
            <person name="Islam M.S."/>
            <person name="Emdad E.M."/>
            <person name="Islam M.M."/>
            <person name="Ahmed B."/>
            <person name="Halim A."/>
            <person name="Hossen Q.M.M."/>
            <person name="Hossain M.Z."/>
            <person name="Ahmed R."/>
            <person name="Khan M.M."/>
            <person name="Islam R."/>
            <person name="Rashid M.M."/>
            <person name="Khan S.A."/>
            <person name="Rahman M.S."/>
            <person name="Alam M."/>
            <person name="Yahiya A.S."/>
            <person name="Khan M.S."/>
            <person name="Azam M.S."/>
            <person name="Haque T."/>
            <person name="Lashkar M.Z.H."/>
            <person name="Akhand A.I."/>
            <person name="Morshed G."/>
            <person name="Roy S."/>
            <person name="Uddin K.S."/>
            <person name="Rabeya T."/>
            <person name="Hossain A.S."/>
            <person name="Chowdhury A."/>
            <person name="Snigdha A.R."/>
            <person name="Mortoza M.S."/>
            <person name="Matin S.A."/>
            <person name="Hoque S.M.E."/>
            <person name="Islam M.K."/>
            <person name="Roy D.K."/>
            <person name="Haider R."/>
            <person name="Moosa M.M."/>
            <person name="Elias S.M."/>
            <person name="Hasan A.M."/>
            <person name="Jahan S."/>
            <person name="Shafiuddin M."/>
            <person name="Mahmood N."/>
            <person name="Shommy N.S."/>
        </authorList>
    </citation>
    <scope>NUCLEOTIDE SEQUENCE [LARGE SCALE GENOMIC DNA]</scope>
    <source>
        <strain evidence="3">cv. O-4</strain>
    </source>
</reference>
<organism evidence="2 3">
    <name type="scientific">Corchorus olitorius</name>
    <dbReference type="NCBI Taxonomy" id="93759"/>
    <lineage>
        <taxon>Eukaryota</taxon>
        <taxon>Viridiplantae</taxon>
        <taxon>Streptophyta</taxon>
        <taxon>Embryophyta</taxon>
        <taxon>Tracheophyta</taxon>
        <taxon>Spermatophyta</taxon>
        <taxon>Magnoliopsida</taxon>
        <taxon>eudicotyledons</taxon>
        <taxon>Gunneridae</taxon>
        <taxon>Pentapetalae</taxon>
        <taxon>rosids</taxon>
        <taxon>malvids</taxon>
        <taxon>Malvales</taxon>
        <taxon>Malvaceae</taxon>
        <taxon>Grewioideae</taxon>
        <taxon>Apeibeae</taxon>
        <taxon>Corchorus</taxon>
    </lineage>
</organism>
<feature type="compositionally biased region" description="Basic and acidic residues" evidence="1">
    <location>
        <begin position="126"/>
        <end position="135"/>
    </location>
</feature>
<protein>
    <submittedName>
        <fullName evidence="2">ATMPK15 protein</fullName>
    </submittedName>
</protein>
<evidence type="ECO:0000313" key="2">
    <source>
        <dbReference type="EMBL" id="OMO95055.1"/>
    </source>
</evidence>
<evidence type="ECO:0000313" key="3">
    <source>
        <dbReference type="Proteomes" id="UP000187203"/>
    </source>
</evidence>